<evidence type="ECO:0000313" key="1">
    <source>
        <dbReference type="EMBL" id="KAJ0091276.1"/>
    </source>
</evidence>
<accession>A0ACC1AX98</accession>
<comment type="caution">
    <text evidence="1">The sequence shown here is derived from an EMBL/GenBank/DDBJ whole genome shotgun (WGS) entry which is preliminary data.</text>
</comment>
<reference evidence="2" key="1">
    <citation type="journal article" date="2023" name="G3 (Bethesda)">
        <title>Genome assembly and association tests identify interacting loci associated with vigor, precocity, and sex in interspecific pistachio rootstocks.</title>
        <authorList>
            <person name="Palmer W."/>
            <person name="Jacygrad E."/>
            <person name="Sagayaradj S."/>
            <person name="Cavanaugh K."/>
            <person name="Han R."/>
            <person name="Bertier L."/>
            <person name="Beede B."/>
            <person name="Kafkas S."/>
            <person name="Golino D."/>
            <person name="Preece J."/>
            <person name="Michelmore R."/>
        </authorList>
    </citation>
    <scope>NUCLEOTIDE SEQUENCE [LARGE SCALE GENOMIC DNA]</scope>
</reference>
<name>A0ACC1AX98_9ROSI</name>
<proteinExistence type="predicted"/>
<protein>
    <submittedName>
        <fullName evidence="1">Uncharacterized protein</fullName>
    </submittedName>
</protein>
<evidence type="ECO:0000313" key="2">
    <source>
        <dbReference type="Proteomes" id="UP001164250"/>
    </source>
</evidence>
<gene>
    <name evidence="1" type="ORF">Patl1_14393</name>
</gene>
<keyword evidence="2" id="KW-1185">Reference proteome</keyword>
<dbReference type="EMBL" id="CM047904">
    <property type="protein sequence ID" value="KAJ0091276.1"/>
    <property type="molecule type" value="Genomic_DNA"/>
</dbReference>
<sequence>MAVEEAGTAHSGYLKPNTSKIVGVDFEEIGRFDRGRKLFNTLLNTKFEGNKLKKKLKIGVPVRNGFNEYVKVEWKPPNNKIKISGFSKEVFKEVIKVLEFPPYEFVPFEKNHQSAGTYNELLHNLTNKPLNWNLWLTSAIGFAVTGFVVWVLEHRTNTEFRGPIKHQLGKTLWGRLKNNLSKFVLIIWIFVVLILTQSYTASLTSMLTVQRLRPSFDDVKEIRASGYLVGYPKDSFVKDFLINKLNLNESNLKGYEYPKDYDEALSNQSVAAIFDEIPFIKLFLAKYCSKYMMVGPTYRTGGLGFVSLSPLS</sequence>
<organism evidence="1 2">
    <name type="scientific">Pistacia atlantica</name>
    <dbReference type="NCBI Taxonomy" id="434234"/>
    <lineage>
        <taxon>Eukaryota</taxon>
        <taxon>Viridiplantae</taxon>
        <taxon>Streptophyta</taxon>
        <taxon>Embryophyta</taxon>
        <taxon>Tracheophyta</taxon>
        <taxon>Spermatophyta</taxon>
        <taxon>Magnoliopsida</taxon>
        <taxon>eudicotyledons</taxon>
        <taxon>Gunneridae</taxon>
        <taxon>Pentapetalae</taxon>
        <taxon>rosids</taxon>
        <taxon>malvids</taxon>
        <taxon>Sapindales</taxon>
        <taxon>Anacardiaceae</taxon>
        <taxon>Pistacia</taxon>
    </lineage>
</organism>
<dbReference type="Proteomes" id="UP001164250">
    <property type="component" value="Chromosome 8"/>
</dbReference>